<feature type="domain" description="HTH marR-type" evidence="1">
    <location>
        <begin position="1"/>
        <end position="151"/>
    </location>
</feature>
<proteinExistence type="predicted"/>
<organism evidence="2 3">
    <name type="scientific">Acidimangrovimonas pyrenivorans</name>
    <dbReference type="NCBI Taxonomy" id="2030798"/>
    <lineage>
        <taxon>Bacteria</taxon>
        <taxon>Pseudomonadati</taxon>
        <taxon>Pseudomonadota</taxon>
        <taxon>Alphaproteobacteria</taxon>
        <taxon>Rhodobacterales</taxon>
        <taxon>Paracoccaceae</taxon>
        <taxon>Acidimangrovimonas</taxon>
    </lineage>
</organism>
<comment type="caution">
    <text evidence="2">The sequence shown here is derived from an EMBL/GenBank/DDBJ whole genome shotgun (WGS) entry which is preliminary data.</text>
</comment>
<accession>A0ABV7AGK9</accession>
<keyword evidence="3" id="KW-1185">Reference proteome</keyword>
<dbReference type="SUPFAM" id="SSF46785">
    <property type="entry name" value="Winged helix' DNA-binding domain"/>
    <property type="match status" value="1"/>
</dbReference>
<evidence type="ECO:0000313" key="3">
    <source>
        <dbReference type="Proteomes" id="UP001595443"/>
    </source>
</evidence>
<dbReference type="RefSeq" id="WP_377833213.1">
    <property type="nucleotide sequence ID" value="NZ_JBHRSK010000007.1"/>
</dbReference>
<sequence>MARTGDNGRTEREIDLGPLDGLIGFNLCNAQEAAFRAFARNVGAGGLKPGRFAALKVIHCNPGLTQMDLARAIARDKSTVTPLIQDLQRHGLIERKPAKEDRRRNTLRLTAAGEETLCELMRHAREHDCRLDAIVGEHKALFLDLLHRVAKEI</sequence>
<dbReference type="EMBL" id="JBHRSK010000007">
    <property type="protein sequence ID" value="MFC2968514.1"/>
    <property type="molecule type" value="Genomic_DNA"/>
</dbReference>
<dbReference type="Proteomes" id="UP001595443">
    <property type="component" value="Unassembled WGS sequence"/>
</dbReference>
<dbReference type="InterPro" id="IPR036390">
    <property type="entry name" value="WH_DNA-bd_sf"/>
</dbReference>
<reference evidence="3" key="1">
    <citation type="journal article" date="2019" name="Int. J. Syst. Evol. Microbiol.">
        <title>The Global Catalogue of Microorganisms (GCM) 10K type strain sequencing project: providing services to taxonomists for standard genome sequencing and annotation.</title>
        <authorList>
            <consortium name="The Broad Institute Genomics Platform"/>
            <consortium name="The Broad Institute Genome Sequencing Center for Infectious Disease"/>
            <person name="Wu L."/>
            <person name="Ma J."/>
        </authorList>
    </citation>
    <scope>NUCLEOTIDE SEQUENCE [LARGE SCALE GENOMIC DNA]</scope>
    <source>
        <strain evidence="3">KCTC 62192</strain>
    </source>
</reference>
<evidence type="ECO:0000313" key="2">
    <source>
        <dbReference type="EMBL" id="MFC2968514.1"/>
    </source>
</evidence>
<dbReference type="PRINTS" id="PR00598">
    <property type="entry name" value="HTHMARR"/>
</dbReference>
<dbReference type="InterPro" id="IPR000835">
    <property type="entry name" value="HTH_MarR-typ"/>
</dbReference>
<evidence type="ECO:0000259" key="1">
    <source>
        <dbReference type="PROSITE" id="PS50995"/>
    </source>
</evidence>
<dbReference type="PANTHER" id="PTHR33164:SF89">
    <property type="entry name" value="MARR FAMILY REGULATORY PROTEIN"/>
    <property type="match status" value="1"/>
</dbReference>
<dbReference type="Pfam" id="PF01047">
    <property type="entry name" value="MarR"/>
    <property type="match status" value="1"/>
</dbReference>
<dbReference type="InterPro" id="IPR039422">
    <property type="entry name" value="MarR/SlyA-like"/>
</dbReference>
<gene>
    <name evidence="2" type="ORF">ACFOES_10445</name>
</gene>
<dbReference type="PROSITE" id="PS50995">
    <property type="entry name" value="HTH_MARR_2"/>
    <property type="match status" value="1"/>
</dbReference>
<protein>
    <submittedName>
        <fullName evidence="2">MarR family winged helix-turn-helix transcriptional regulator</fullName>
    </submittedName>
</protein>
<dbReference type="InterPro" id="IPR036388">
    <property type="entry name" value="WH-like_DNA-bd_sf"/>
</dbReference>
<dbReference type="PANTHER" id="PTHR33164">
    <property type="entry name" value="TRANSCRIPTIONAL REGULATOR, MARR FAMILY"/>
    <property type="match status" value="1"/>
</dbReference>
<dbReference type="SMART" id="SM00347">
    <property type="entry name" value="HTH_MARR"/>
    <property type="match status" value="1"/>
</dbReference>
<dbReference type="Gene3D" id="1.10.10.10">
    <property type="entry name" value="Winged helix-like DNA-binding domain superfamily/Winged helix DNA-binding domain"/>
    <property type="match status" value="1"/>
</dbReference>
<name>A0ABV7AGK9_9RHOB</name>